<proteinExistence type="predicted"/>
<gene>
    <name evidence="1" type="ORF">O181_063502</name>
</gene>
<organism evidence="1 2">
    <name type="scientific">Austropuccinia psidii MF-1</name>
    <dbReference type="NCBI Taxonomy" id="1389203"/>
    <lineage>
        <taxon>Eukaryota</taxon>
        <taxon>Fungi</taxon>
        <taxon>Dikarya</taxon>
        <taxon>Basidiomycota</taxon>
        <taxon>Pucciniomycotina</taxon>
        <taxon>Pucciniomycetes</taxon>
        <taxon>Pucciniales</taxon>
        <taxon>Sphaerophragmiaceae</taxon>
        <taxon>Austropuccinia</taxon>
    </lineage>
</organism>
<dbReference type="OrthoDB" id="2516191at2759"/>
<keyword evidence="2" id="KW-1185">Reference proteome</keyword>
<evidence type="ECO:0000313" key="1">
    <source>
        <dbReference type="EMBL" id="MBW0523787.1"/>
    </source>
</evidence>
<accession>A0A9Q3EU34</accession>
<comment type="caution">
    <text evidence="1">The sequence shown here is derived from an EMBL/GenBank/DDBJ whole genome shotgun (WGS) entry which is preliminary data.</text>
</comment>
<dbReference type="EMBL" id="AVOT02030572">
    <property type="protein sequence ID" value="MBW0523787.1"/>
    <property type="molecule type" value="Genomic_DNA"/>
</dbReference>
<evidence type="ECO:0000313" key="2">
    <source>
        <dbReference type="Proteomes" id="UP000765509"/>
    </source>
</evidence>
<dbReference type="AlphaFoldDB" id="A0A9Q3EU34"/>
<reference evidence="1" key="1">
    <citation type="submission" date="2021-03" db="EMBL/GenBank/DDBJ databases">
        <title>Draft genome sequence of rust myrtle Austropuccinia psidii MF-1, a brazilian biotype.</title>
        <authorList>
            <person name="Quecine M.C."/>
            <person name="Pachon D.M.R."/>
            <person name="Bonatelli M.L."/>
            <person name="Correr F.H."/>
            <person name="Franceschini L.M."/>
            <person name="Leite T.F."/>
            <person name="Margarido G.R.A."/>
            <person name="Almeida C.A."/>
            <person name="Ferrarezi J.A."/>
            <person name="Labate C.A."/>
        </authorList>
    </citation>
    <scope>NUCLEOTIDE SEQUENCE</scope>
    <source>
        <strain evidence="1">MF-1</strain>
    </source>
</reference>
<sequence>MHGILLANKTSFYDSWEALAKTCCKNSVVIICETLFKLISIQFEAGSSLEKHINVFQKTYASHQSITQNSENQMVISSEVAAAFFICSLNQDRELSGLLPTLYNITPFELNTVLNRVVVEHCR</sequence>
<name>A0A9Q3EU34_9BASI</name>
<protein>
    <submittedName>
        <fullName evidence="1">Uncharacterized protein</fullName>
    </submittedName>
</protein>
<dbReference type="Proteomes" id="UP000765509">
    <property type="component" value="Unassembled WGS sequence"/>
</dbReference>